<accession>A0AAV5WZT7</accession>
<name>A0AAV5WZT7_9BILA</name>
<dbReference type="AlphaFoldDB" id="A0AAV5WZT7"/>
<evidence type="ECO:0000256" key="1">
    <source>
        <dbReference type="SAM" id="SignalP"/>
    </source>
</evidence>
<protein>
    <submittedName>
        <fullName evidence="2">Uncharacterized protein</fullName>
    </submittedName>
</protein>
<gene>
    <name evidence="2" type="ORF">PFISCL1PPCAC_27839</name>
</gene>
<keyword evidence="3" id="KW-1185">Reference proteome</keyword>
<sequence>GMHLGAVHLCLVWLPALVYCAFDEDIDVRLKELVGRIEKNALLRPQQIEGHAHTVVDYALAANYICPEDENVSYTLSYFLRMEELDHRNFKDPTDKRACNFTVRIDSVQLFRQRKGEFLEKIIVNQSKIHPTEADFSLYGFNRPEYENISIPYDKRHRVQPPLSPILDWTSTHNEHISSSQSMRSAVRLLTTLSGAFTHNETCNTRKDARKMVDTICDGSHNWTIHRRHMHEHRGTKIPILSSLMNLDRIIGDLMPNGEKPCPYTPFVRDRGTSGHPYEWEAAYAMENEFQSVLMIAESKHAVLHRHDIDIYGQPVTVSSRSDFLLKKLNKLNLRAHLEKRELDIITEKFRRREEEECEEALEDSFLSFIC</sequence>
<evidence type="ECO:0000313" key="3">
    <source>
        <dbReference type="Proteomes" id="UP001432322"/>
    </source>
</evidence>
<keyword evidence="1" id="KW-0732">Signal</keyword>
<evidence type="ECO:0000313" key="2">
    <source>
        <dbReference type="EMBL" id="GMT36542.1"/>
    </source>
</evidence>
<feature type="signal peptide" evidence="1">
    <location>
        <begin position="1"/>
        <end position="20"/>
    </location>
</feature>
<feature type="non-terminal residue" evidence="2">
    <location>
        <position position="1"/>
    </location>
</feature>
<feature type="chain" id="PRO_5043585442" evidence="1">
    <location>
        <begin position="21"/>
        <end position="371"/>
    </location>
</feature>
<dbReference type="EMBL" id="BTSY01000007">
    <property type="protein sequence ID" value="GMT36542.1"/>
    <property type="molecule type" value="Genomic_DNA"/>
</dbReference>
<dbReference type="Proteomes" id="UP001432322">
    <property type="component" value="Unassembled WGS sequence"/>
</dbReference>
<organism evidence="2 3">
    <name type="scientific">Pristionchus fissidentatus</name>
    <dbReference type="NCBI Taxonomy" id="1538716"/>
    <lineage>
        <taxon>Eukaryota</taxon>
        <taxon>Metazoa</taxon>
        <taxon>Ecdysozoa</taxon>
        <taxon>Nematoda</taxon>
        <taxon>Chromadorea</taxon>
        <taxon>Rhabditida</taxon>
        <taxon>Rhabditina</taxon>
        <taxon>Diplogasteromorpha</taxon>
        <taxon>Diplogasteroidea</taxon>
        <taxon>Neodiplogasteridae</taxon>
        <taxon>Pristionchus</taxon>
    </lineage>
</organism>
<reference evidence="2" key="1">
    <citation type="submission" date="2023-10" db="EMBL/GenBank/DDBJ databases">
        <title>Genome assembly of Pristionchus species.</title>
        <authorList>
            <person name="Yoshida K."/>
            <person name="Sommer R.J."/>
        </authorList>
    </citation>
    <scope>NUCLEOTIDE SEQUENCE</scope>
    <source>
        <strain evidence="2">RS5133</strain>
    </source>
</reference>
<proteinExistence type="predicted"/>
<comment type="caution">
    <text evidence="2">The sequence shown here is derived from an EMBL/GenBank/DDBJ whole genome shotgun (WGS) entry which is preliminary data.</text>
</comment>